<dbReference type="Proteomes" id="UP000557344">
    <property type="component" value="Unassembled WGS sequence"/>
</dbReference>
<keyword evidence="2" id="KW-0472">Membrane</keyword>
<evidence type="ECO:0000313" key="4">
    <source>
        <dbReference type="EMBL" id="MBB4537654.1"/>
    </source>
</evidence>
<protein>
    <submittedName>
        <fullName evidence="4">Uncharacterized protein</fullName>
    </submittedName>
</protein>
<keyword evidence="2" id="KW-1133">Transmembrane helix</keyword>
<feature type="transmembrane region" description="Helical" evidence="2">
    <location>
        <begin position="93"/>
        <end position="111"/>
    </location>
</feature>
<name>A0A7W6ZK81_RHIET</name>
<evidence type="ECO:0000313" key="6">
    <source>
        <dbReference type="Proteomes" id="UP000557344"/>
    </source>
</evidence>
<feature type="compositionally biased region" description="Low complexity" evidence="1">
    <location>
        <begin position="8"/>
        <end position="19"/>
    </location>
</feature>
<keyword evidence="2" id="KW-0812">Transmembrane</keyword>
<evidence type="ECO:0000313" key="3">
    <source>
        <dbReference type="EMBL" id="MBB4481825.1"/>
    </source>
</evidence>
<comment type="caution">
    <text evidence="4">The sequence shown here is derived from an EMBL/GenBank/DDBJ whole genome shotgun (WGS) entry which is preliminary data.</text>
</comment>
<dbReference type="AlphaFoldDB" id="A0A7W6ZK81"/>
<reference evidence="5 6" key="1">
    <citation type="submission" date="2020-08" db="EMBL/GenBank/DDBJ databases">
        <title>Genomic Encyclopedia of Type Strains, Phase IV (KMG-V): Genome sequencing to study the core and pangenomes of soil and plant-associated prokaryotes.</title>
        <authorList>
            <person name="Whitman W."/>
        </authorList>
    </citation>
    <scope>NUCLEOTIDE SEQUENCE [LARGE SCALE GENOMIC DNA]</scope>
    <source>
        <strain evidence="3 6">SEMIA 471</strain>
        <strain evidence="4 5">SEMIA 489</strain>
    </source>
</reference>
<organism evidence="4 5">
    <name type="scientific">Rhizobium etli</name>
    <dbReference type="NCBI Taxonomy" id="29449"/>
    <lineage>
        <taxon>Bacteria</taxon>
        <taxon>Pseudomonadati</taxon>
        <taxon>Pseudomonadota</taxon>
        <taxon>Alphaproteobacteria</taxon>
        <taxon>Hyphomicrobiales</taxon>
        <taxon>Rhizobiaceae</taxon>
        <taxon>Rhizobium/Agrobacterium group</taxon>
        <taxon>Rhizobium</taxon>
    </lineage>
</organism>
<dbReference type="RefSeq" id="WP_183843426.1">
    <property type="nucleotide sequence ID" value="NZ_JACIHU010000010.1"/>
</dbReference>
<accession>A0A7W6ZK81</accession>
<feature type="region of interest" description="Disordered" evidence="1">
    <location>
        <begin position="1"/>
        <end position="24"/>
    </location>
</feature>
<sequence>MPRRKNSETTTLETTTLDTRGAKLGEPVPKAIIDTNTASVGIPRQPEEDLRVELSTLRKQIDMLQQQVLEVGRAAKDSAGKAIHQTEAVVKHYPLATVVLVAAVAGVFAFASRHVSSPRREPSALRDVRDFYDRMRQRI</sequence>
<evidence type="ECO:0000256" key="1">
    <source>
        <dbReference type="SAM" id="MobiDB-lite"/>
    </source>
</evidence>
<dbReference type="Proteomes" id="UP000523431">
    <property type="component" value="Unassembled WGS sequence"/>
</dbReference>
<evidence type="ECO:0000256" key="2">
    <source>
        <dbReference type="SAM" id="Phobius"/>
    </source>
</evidence>
<proteinExistence type="predicted"/>
<dbReference type="EMBL" id="JACIID010000010">
    <property type="protein sequence ID" value="MBB4537654.1"/>
    <property type="molecule type" value="Genomic_DNA"/>
</dbReference>
<dbReference type="EMBL" id="JACIHU010000010">
    <property type="protein sequence ID" value="MBB4481825.1"/>
    <property type="molecule type" value="Genomic_DNA"/>
</dbReference>
<gene>
    <name evidence="3" type="ORF">GGE46_004427</name>
    <name evidence="4" type="ORF">GGE57_004424</name>
</gene>
<evidence type="ECO:0000313" key="5">
    <source>
        <dbReference type="Proteomes" id="UP000523431"/>
    </source>
</evidence>